<dbReference type="GO" id="GO:0034354">
    <property type="term" value="P:'de novo' NAD+ biosynthetic process from L-tryptophan"/>
    <property type="evidence" value="ECO:0007669"/>
    <property type="project" value="TreeGrafter"/>
</dbReference>
<reference evidence="6" key="2">
    <citation type="submission" date="2023-05" db="EMBL/GenBank/DDBJ databases">
        <authorList>
            <consortium name="Lawrence Berkeley National Laboratory"/>
            <person name="Steindorff A."/>
            <person name="Hensen N."/>
            <person name="Bonometti L."/>
            <person name="Westerberg I."/>
            <person name="Brannstrom I.O."/>
            <person name="Guillou S."/>
            <person name="Cros-Aarteil S."/>
            <person name="Calhoun S."/>
            <person name="Haridas S."/>
            <person name="Kuo A."/>
            <person name="Mondo S."/>
            <person name="Pangilinan J."/>
            <person name="Riley R."/>
            <person name="Labutti K."/>
            <person name="Andreopoulos B."/>
            <person name="Lipzen A."/>
            <person name="Chen C."/>
            <person name="Yanf M."/>
            <person name="Daum C."/>
            <person name="Ng V."/>
            <person name="Clum A."/>
            <person name="Ohm R."/>
            <person name="Martin F."/>
            <person name="Silar P."/>
            <person name="Natvig D."/>
            <person name="Lalanne C."/>
            <person name="Gautier V."/>
            <person name="Ament-Velasquez S.L."/>
            <person name="Kruys A."/>
            <person name="Hutchinson M.I."/>
            <person name="Powell A.J."/>
            <person name="Barry K."/>
            <person name="Miller A.N."/>
            <person name="Grigoriev I.V."/>
            <person name="Debuchy R."/>
            <person name="Gladieux P."/>
            <person name="Thoren M.H."/>
            <person name="Johannesson H."/>
        </authorList>
    </citation>
    <scope>NUCLEOTIDE SEQUENCE</scope>
    <source>
        <strain evidence="6">CBS 103.79</strain>
    </source>
</reference>
<dbReference type="Pfam" id="PF01231">
    <property type="entry name" value="IDO"/>
    <property type="match status" value="1"/>
</dbReference>
<dbReference type="GO" id="GO:0019441">
    <property type="term" value="P:L-tryptophan catabolic process to kynurenine"/>
    <property type="evidence" value="ECO:0007669"/>
    <property type="project" value="InterPro"/>
</dbReference>
<dbReference type="GO" id="GO:0005737">
    <property type="term" value="C:cytoplasm"/>
    <property type="evidence" value="ECO:0007669"/>
    <property type="project" value="TreeGrafter"/>
</dbReference>
<evidence type="ECO:0000256" key="2">
    <source>
        <dbReference type="ARBA" id="ARBA00022723"/>
    </source>
</evidence>
<dbReference type="EMBL" id="MU855651">
    <property type="protein sequence ID" value="KAK3900648.1"/>
    <property type="molecule type" value="Genomic_DNA"/>
</dbReference>
<evidence type="ECO:0000256" key="5">
    <source>
        <dbReference type="SAM" id="MobiDB-lite"/>
    </source>
</evidence>
<dbReference type="GO" id="GO:0033754">
    <property type="term" value="F:indoleamine 2,3-dioxygenase activity"/>
    <property type="evidence" value="ECO:0007669"/>
    <property type="project" value="TreeGrafter"/>
</dbReference>
<evidence type="ECO:0000313" key="7">
    <source>
        <dbReference type="Proteomes" id="UP001303889"/>
    </source>
</evidence>
<keyword evidence="2 4" id="KW-0479">Metal-binding</keyword>
<evidence type="ECO:0000256" key="1">
    <source>
        <dbReference type="ARBA" id="ARBA00007119"/>
    </source>
</evidence>
<accession>A0AAN6RSA5</accession>
<comment type="similarity">
    <text evidence="1">Belongs to the indoleamine 2,3-dioxygenase family.</text>
</comment>
<sequence length="447" mass="48381">MSPCEPVTLSRKPTNNPTPSTTLEDYTVSSNGFLPEHLPLERLPDPYYTPWESLTESLPVALAKQTLRDSVHCLPVLSTDRLSTEPEWRRACVVLGFLTHAYIWGGDKAAEILPPQLTLPLLSVSSRLGLPPVATYASLNLWNFRTTLGGNLTDPAALHALLTFTGTVSESWFYTLSVALEARAAHLPGMILSGFTALCSPLATLTTLQETLTEIAHTLASLTALQDRMHDHCDPHVFYHRIRPFLAGSWNMGAAGLERGVFYDEGPAMGECQWRRLRGGSNGQSALIGLLDWVLGVEHAPGAAGEGDYHREVKEYMPEGHRRFLADLEEAYPCGLRKMVGELVMADGGSPAVAAVKEAFDAAVAALGAFRNRHLQMVTRYIIIPSRQPGGAGQGVNLATASSARATSGGGGREELTGTGGTALLPFLKQSRDETFRARRLQEVQAA</sequence>
<keyword evidence="4" id="KW-0349">Heme</keyword>
<dbReference type="PANTHER" id="PTHR28657">
    <property type="entry name" value="INDOLEAMINE 2,3-DIOXYGENASE"/>
    <property type="match status" value="1"/>
</dbReference>
<dbReference type="SUPFAM" id="SSF140959">
    <property type="entry name" value="Indolic compounds 2,3-dioxygenase-like"/>
    <property type="match status" value="1"/>
</dbReference>
<dbReference type="PANTHER" id="PTHR28657:SF10">
    <property type="entry name" value="INDOLEAMINE 2,3-DIOXYGENASE"/>
    <property type="match status" value="1"/>
</dbReference>
<evidence type="ECO:0000256" key="3">
    <source>
        <dbReference type="ARBA" id="ARBA00023004"/>
    </source>
</evidence>
<protein>
    <recommendedName>
        <fullName evidence="8">Indoleamine 2,3-dioxygenase</fullName>
    </recommendedName>
</protein>
<organism evidence="6 7">
    <name type="scientific">Staphylotrichum tortipilum</name>
    <dbReference type="NCBI Taxonomy" id="2831512"/>
    <lineage>
        <taxon>Eukaryota</taxon>
        <taxon>Fungi</taxon>
        <taxon>Dikarya</taxon>
        <taxon>Ascomycota</taxon>
        <taxon>Pezizomycotina</taxon>
        <taxon>Sordariomycetes</taxon>
        <taxon>Sordariomycetidae</taxon>
        <taxon>Sordariales</taxon>
        <taxon>Chaetomiaceae</taxon>
        <taxon>Staphylotrichum</taxon>
    </lineage>
</organism>
<feature type="region of interest" description="Disordered" evidence="5">
    <location>
        <begin position="403"/>
        <end position="422"/>
    </location>
</feature>
<name>A0AAN6RSA5_9PEZI</name>
<dbReference type="GO" id="GO:0020037">
    <property type="term" value="F:heme binding"/>
    <property type="evidence" value="ECO:0007669"/>
    <property type="project" value="InterPro"/>
</dbReference>
<evidence type="ECO:0000256" key="4">
    <source>
        <dbReference type="PIRSR" id="PIRSR600898-1"/>
    </source>
</evidence>
<dbReference type="InterPro" id="IPR000898">
    <property type="entry name" value="Indolamine_dOase"/>
</dbReference>
<reference evidence="6" key="1">
    <citation type="journal article" date="2023" name="Mol. Phylogenet. Evol.">
        <title>Genome-scale phylogeny and comparative genomics of the fungal order Sordariales.</title>
        <authorList>
            <person name="Hensen N."/>
            <person name="Bonometti L."/>
            <person name="Westerberg I."/>
            <person name="Brannstrom I.O."/>
            <person name="Guillou S."/>
            <person name="Cros-Aarteil S."/>
            <person name="Calhoun S."/>
            <person name="Haridas S."/>
            <person name="Kuo A."/>
            <person name="Mondo S."/>
            <person name="Pangilinan J."/>
            <person name="Riley R."/>
            <person name="LaButti K."/>
            <person name="Andreopoulos B."/>
            <person name="Lipzen A."/>
            <person name="Chen C."/>
            <person name="Yan M."/>
            <person name="Daum C."/>
            <person name="Ng V."/>
            <person name="Clum A."/>
            <person name="Steindorff A."/>
            <person name="Ohm R.A."/>
            <person name="Martin F."/>
            <person name="Silar P."/>
            <person name="Natvig D.O."/>
            <person name="Lalanne C."/>
            <person name="Gautier V."/>
            <person name="Ament-Velasquez S.L."/>
            <person name="Kruys A."/>
            <person name="Hutchinson M.I."/>
            <person name="Powell A.J."/>
            <person name="Barry K."/>
            <person name="Miller A.N."/>
            <person name="Grigoriev I.V."/>
            <person name="Debuchy R."/>
            <person name="Gladieux P."/>
            <person name="Hiltunen Thoren M."/>
            <person name="Johannesson H."/>
        </authorList>
    </citation>
    <scope>NUCLEOTIDE SEQUENCE</scope>
    <source>
        <strain evidence="6">CBS 103.79</strain>
    </source>
</reference>
<dbReference type="Gene3D" id="1.20.58.480">
    <property type="match status" value="1"/>
</dbReference>
<dbReference type="Proteomes" id="UP001303889">
    <property type="component" value="Unassembled WGS sequence"/>
</dbReference>
<feature type="compositionally biased region" description="Polar residues" evidence="5">
    <location>
        <begin position="11"/>
        <end position="26"/>
    </location>
</feature>
<keyword evidence="7" id="KW-1185">Reference proteome</keyword>
<dbReference type="GO" id="GO:0046872">
    <property type="term" value="F:metal ion binding"/>
    <property type="evidence" value="ECO:0007669"/>
    <property type="project" value="UniProtKB-KW"/>
</dbReference>
<proteinExistence type="inferred from homology"/>
<comment type="caution">
    <text evidence="6">The sequence shown here is derived from an EMBL/GenBank/DDBJ whole genome shotgun (WGS) entry which is preliminary data.</text>
</comment>
<keyword evidence="3 4" id="KW-0408">Iron</keyword>
<evidence type="ECO:0008006" key="8">
    <source>
        <dbReference type="Google" id="ProtNLM"/>
    </source>
</evidence>
<feature type="region of interest" description="Disordered" evidence="5">
    <location>
        <begin position="1"/>
        <end position="26"/>
    </location>
</feature>
<evidence type="ECO:0000313" key="6">
    <source>
        <dbReference type="EMBL" id="KAK3900648.1"/>
    </source>
</evidence>
<dbReference type="AlphaFoldDB" id="A0AAN6RSA5"/>
<feature type="binding site" description="proximal binding residue" evidence="4">
    <location>
        <position position="374"/>
    </location>
    <ligand>
        <name>heme b</name>
        <dbReference type="ChEBI" id="CHEBI:60344"/>
    </ligand>
    <ligandPart>
        <name>Fe</name>
        <dbReference type="ChEBI" id="CHEBI:18248"/>
    </ligandPart>
</feature>
<dbReference type="InterPro" id="IPR037217">
    <property type="entry name" value="Trp/Indoleamine_2_3_dOase-like"/>
</dbReference>
<gene>
    <name evidence="6" type="ORF">C8A05DRAFT_17065</name>
</gene>